<evidence type="ECO:0000256" key="13">
    <source>
        <dbReference type="ARBA" id="ARBA00044893"/>
    </source>
</evidence>
<dbReference type="InterPro" id="IPR036259">
    <property type="entry name" value="MFS_trans_sf"/>
</dbReference>
<evidence type="ECO:0000256" key="7">
    <source>
        <dbReference type="ARBA" id="ARBA00023228"/>
    </source>
</evidence>
<evidence type="ECO:0000256" key="23">
    <source>
        <dbReference type="ARBA" id="ARBA00045709"/>
    </source>
</evidence>
<reference evidence="27 28" key="1">
    <citation type="submission" date="2020-08" db="EMBL/GenBank/DDBJ databases">
        <title>Genomic Encyclopedia of Type Strains, Phase IV (KMG-IV): sequencing the most valuable type-strain genomes for metagenomic binning, comparative biology and taxonomic classification.</title>
        <authorList>
            <person name="Goeker M."/>
        </authorList>
    </citation>
    <scope>NUCLEOTIDE SEQUENCE [LARGE SCALE GENOMIC DNA]</scope>
    <source>
        <strain evidence="27 28">DSM 27203</strain>
    </source>
</reference>
<evidence type="ECO:0000256" key="17">
    <source>
        <dbReference type="ARBA" id="ARBA00044903"/>
    </source>
</evidence>
<evidence type="ECO:0000256" key="18">
    <source>
        <dbReference type="ARBA" id="ARBA00044912"/>
    </source>
</evidence>
<evidence type="ECO:0000256" key="21">
    <source>
        <dbReference type="ARBA" id="ARBA00044985"/>
    </source>
</evidence>
<dbReference type="SUPFAM" id="SSF103473">
    <property type="entry name" value="MFS general substrate transporter"/>
    <property type="match status" value="1"/>
</dbReference>
<proteinExistence type="inferred from homology"/>
<dbReference type="EMBL" id="JACIJI010000001">
    <property type="protein sequence ID" value="MBB5717131.1"/>
    <property type="molecule type" value="Genomic_DNA"/>
</dbReference>
<dbReference type="RefSeq" id="WP_184000937.1">
    <property type="nucleotide sequence ID" value="NZ_BAABIF010000004.1"/>
</dbReference>
<feature type="transmembrane region" description="Helical" evidence="25">
    <location>
        <begin position="212"/>
        <end position="233"/>
    </location>
</feature>
<comment type="similarity">
    <text evidence="2">Belongs to the major facilitator superfamily.</text>
</comment>
<gene>
    <name evidence="27" type="ORF">FHR23_000038</name>
</gene>
<comment type="catalytic activity">
    <reaction evidence="14">
        <text>L-aspartyl-L-lysine(out) = L-aspartyl-L-lysine(in)</text>
        <dbReference type="Rhea" id="RHEA:79411"/>
        <dbReference type="ChEBI" id="CHEBI:229953"/>
    </reaction>
</comment>
<keyword evidence="28" id="KW-1185">Reference proteome</keyword>
<evidence type="ECO:0000256" key="4">
    <source>
        <dbReference type="ARBA" id="ARBA00022692"/>
    </source>
</evidence>
<comment type="subunit">
    <text evidence="24">Homodimer. Interacts with lysosomal protein GLMP (via lumenal domain); the interaction starts while both proteins are still in the endoplasmic reticulum and is required for stabilization of MFSD1 in lysosomes but has no direct effect on its targeting to lysosomes or transporter activity.</text>
</comment>
<keyword evidence="6 25" id="KW-0472">Membrane</keyword>
<keyword evidence="5 25" id="KW-1133">Transmembrane helix</keyword>
<sequence>MRKAWLAFAIASGFFLFEFVTRVEPSLDAQAIGSFFHLSNSGFGTLSSLFFWVYAPMQIIVGLLLDRFGARRFLLLGSFCCAAGTLMFAATNLVGVAGAGRMLTGFGASFAFVGALWLVNHWFAPERFALLSGGVNAVGMIGVAAGAVGLSDAVTDFGWRPVFLVTGAAGLLLVLLIYFFLHEPASPAAAAQTGPVEHVRDSLKTVLGDGRVWALSLVGLLYYMPVNVYGGLWGTTELVRNHHFTTVAAETDVSMIFWGMALGSVAGGWFSDRIGHRKYLVLGGAVLTTCAYGAALYLPASALGEGVLLLAAGFFGGFQMLTFAMAKEGQDNRVVGTVVAFVNMVGIAGALIFQPLVGYLADRLGGNFELALMTVPACTAAAALIVLFVPKYRHPHHMPGARRGSPAV</sequence>
<evidence type="ECO:0000256" key="20">
    <source>
        <dbReference type="ARBA" id="ARBA00044924"/>
    </source>
</evidence>
<evidence type="ECO:0000256" key="6">
    <source>
        <dbReference type="ARBA" id="ARBA00023136"/>
    </source>
</evidence>
<evidence type="ECO:0000256" key="24">
    <source>
        <dbReference type="ARBA" id="ARBA00046376"/>
    </source>
</evidence>
<evidence type="ECO:0000313" key="28">
    <source>
        <dbReference type="Proteomes" id="UP000554342"/>
    </source>
</evidence>
<feature type="transmembrane region" description="Helical" evidence="25">
    <location>
        <begin position="73"/>
        <end position="96"/>
    </location>
</feature>
<feature type="domain" description="Major facilitator superfamily (MFS) profile" evidence="26">
    <location>
        <begin position="6"/>
        <end position="394"/>
    </location>
</feature>
<comment type="catalytic activity">
    <reaction evidence="16">
        <text>L-lysyl-L-lysine(out) = L-lysyl-L-lysine(in)</text>
        <dbReference type="Rhea" id="RHEA:79403"/>
        <dbReference type="ChEBI" id="CHEBI:229956"/>
    </reaction>
</comment>
<comment type="catalytic activity">
    <reaction evidence="10">
        <text>L-alpha-aminoacyl-L-arginine(out) = L-alpha-aminoacyl-L-arginine(in)</text>
        <dbReference type="Rhea" id="RHEA:79367"/>
        <dbReference type="ChEBI" id="CHEBI:229968"/>
    </reaction>
</comment>
<feature type="transmembrane region" description="Helical" evidence="25">
    <location>
        <begin position="253"/>
        <end position="270"/>
    </location>
</feature>
<evidence type="ECO:0000256" key="14">
    <source>
        <dbReference type="ARBA" id="ARBA00044898"/>
    </source>
</evidence>
<evidence type="ECO:0000256" key="10">
    <source>
        <dbReference type="ARBA" id="ARBA00044881"/>
    </source>
</evidence>
<dbReference type="InterPro" id="IPR020846">
    <property type="entry name" value="MFS_dom"/>
</dbReference>
<evidence type="ECO:0000256" key="1">
    <source>
        <dbReference type="ARBA" id="ARBA00004155"/>
    </source>
</evidence>
<comment type="catalytic activity">
    <reaction evidence="11">
        <text>L-alpha-aminoacyl-L-histidine(out) = L-alpha-aminoacyl-L-histidine(in)</text>
        <dbReference type="Rhea" id="RHEA:79375"/>
        <dbReference type="ChEBI" id="CHEBI:229967"/>
    </reaction>
</comment>
<dbReference type="PROSITE" id="PS50850">
    <property type="entry name" value="MFS"/>
    <property type="match status" value="1"/>
</dbReference>
<comment type="catalytic activity">
    <reaction evidence="8">
        <text>L-lysyl-L-alanine(out) = L-lysyl-L-alanine(in)</text>
        <dbReference type="Rhea" id="RHEA:79399"/>
        <dbReference type="ChEBI" id="CHEBI:229954"/>
    </reaction>
</comment>
<feature type="transmembrane region" description="Helical" evidence="25">
    <location>
        <begin position="279"/>
        <end position="300"/>
    </location>
</feature>
<feature type="transmembrane region" description="Helical" evidence="25">
    <location>
        <begin position="49"/>
        <end position="66"/>
    </location>
</feature>
<comment type="catalytic activity">
    <reaction evidence="15">
        <text>L-arginyl-L-alpha-amino acid(out) = L-arginyl-L-alpha-amino acid(in)</text>
        <dbReference type="Rhea" id="RHEA:79371"/>
        <dbReference type="ChEBI" id="CHEBI:84315"/>
    </reaction>
</comment>
<evidence type="ECO:0000256" key="5">
    <source>
        <dbReference type="ARBA" id="ARBA00022989"/>
    </source>
</evidence>
<comment type="function">
    <text evidence="23">Lysosomal dipeptide uniporter that selectively exports lysine, arginine or histidine-containing dipeptides with a net positive charge from the lysosome lumen into the cytosol. Could play a role in a specific type of protein O-glycosylation indirectly regulating macrophages migration and tissue invasion. Also essential for liver homeostasis.</text>
</comment>
<evidence type="ECO:0000256" key="3">
    <source>
        <dbReference type="ARBA" id="ARBA00022448"/>
    </source>
</evidence>
<dbReference type="InterPro" id="IPR011701">
    <property type="entry name" value="MFS"/>
</dbReference>
<evidence type="ECO:0000256" key="9">
    <source>
        <dbReference type="ARBA" id="ARBA00044878"/>
    </source>
</evidence>
<feature type="transmembrane region" description="Helical" evidence="25">
    <location>
        <begin position="338"/>
        <end position="358"/>
    </location>
</feature>
<comment type="subcellular location">
    <subcellularLocation>
        <location evidence="1">Lysosome membrane</location>
        <topology evidence="1">Multi-pass membrane protein</topology>
    </subcellularLocation>
</comment>
<organism evidence="27 28">
    <name type="scientific">Stakelama sediminis</name>
    <dbReference type="NCBI Taxonomy" id="463200"/>
    <lineage>
        <taxon>Bacteria</taxon>
        <taxon>Pseudomonadati</taxon>
        <taxon>Pseudomonadota</taxon>
        <taxon>Alphaproteobacteria</taxon>
        <taxon>Sphingomonadales</taxon>
        <taxon>Sphingomonadaceae</taxon>
        <taxon>Stakelama</taxon>
    </lineage>
</organism>
<feature type="transmembrane region" description="Helical" evidence="25">
    <location>
        <begin position="370"/>
        <end position="389"/>
    </location>
</feature>
<name>A0A840YU18_9SPHN</name>
<comment type="catalytic activity">
    <reaction evidence="9">
        <text>L-histidyl-glycine(out) = L-histidyl-glycine(in)</text>
        <dbReference type="Rhea" id="RHEA:79395"/>
        <dbReference type="ChEBI" id="CHEBI:229957"/>
    </reaction>
</comment>
<dbReference type="InterPro" id="IPR052187">
    <property type="entry name" value="MFSD1"/>
</dbReference>
<comment type="catalytic activity">
    <reaction evidence="20">
        <text>L-lysyl-glycine(out) = L-lysyl-glycine(in)</text>
        <dbReference type="Rhea" id="RHEA:79407"/>
        <dbReference type="ChEBI" id="CHEBI:191202"/>
    </reaction>
</comment>
<comment type="catalytic activity">
    <reaction evidence="18">
        <text>L-histidyl-L-alpha-amino acid(out) = L-histidyl-L-alpha-amino acid(in)</text>
        <dbReference type="Rhea" id="RHEA:79379"/>
        <dbReference type="ChEBI" id="CHEBI:229964"/>
    </reaction>
</comment>
<comment type="caution">
    <text evidence="27">The sequence shown here is derived from an EMBL/GenBank/DDBJ whole genome shotgun (WGS) entry which is preliminary data.</text>
</comment>
<evidence type="ECO:0000256" key="15">
    <source>
        <dbReference type="ARBA" id="ARBA00044899"/>
    </source>
</evidence>
<keyword evidence="4 25" id="KW-0812">Transmembrane</keyword>
<dbReference type="Gene3D" id="1.20.1250.20">
    <property type="entry name" value="MFS general substrate transporter like domains"/>
    <property type="match status" value="2"/>
</dbReference>
<evidence type="ECO:0000256" key="22">
    <source>
        <dbReference type="ARBA" id="ARBA00045018"/>
    </source>
</evidence>
<evidence type="ECO:0000256" key="2">
    <source>
        <dbReference type="ARBA" id="ARBA00008335"/>
    </source>
</evidence>
<evidence type="ECO:0000256" key="19">
    <source>
        <dbReference type="ARBA" id="ARBA00044919"/>
    </source>
</evidence>
<feature type="transmembrane region" description="Helical" evidence="25">
    <location>
        <begin position="306"/>
        <end position="326"/>
    </location>
</feature>
<dbReference type="Proteomes" id="UP000554342">
    <property type="component" value="Unassembled WGS sequence"/>
</dbReference>
<accession>A0A840YU18</accession>
<evidence type="ECO:0000256" key="12">
    <source>
        <dbReference type="ARBA" id="ARBA00044891"/>
    </source>
</evidence>
<evidence type="ECO:0000256" key="25">
    <source>
        <dbReference type="SAM" id="Phobius"/>
    </source>
</evidence>
<comment type="catalytic activity">
    <reaction evidence="17">
        <text>L-arginyl-glycine(out) = L-arginyl-glycine(in)</text>
        <dbReference type="Rhea" id="RHEA:79391"/>
        <dbReference type="ChEBI" id="CHEBI:229955"/>
    </reaction>
</comment>
<feature type="transmembrane region" description="Helical" evidence="25">
    <location>
        <begin position="162"/>
        <end position="181"/>
    </location>
</feature>
<dbReference type="GO" id="GO:0005765">
    <property type="term" value="C:lysosomal membrane"/>
    <property type="evidence" value="ECO:0007669"/>
    <property type="project" value="UniProtKB-SubCell"/>
</dbReference>
<evidence type="ECO:0000259" key="26">
    <source>
        <dbReference type="PROSITE" id="PS50850"/>
    </source>
</evidence>
<evidence type="ECO:0000256" key="16">
    <source>
        <dbReference type="ARBA" id="ARBA00044900"/>
    </source>
</evidence>
<comment type="catalytic activity">
    <reaction evidence="13">
        <text>L-alpha-aminoacyl-L-lysine(out) = L-alpha-aminoacyl-L-lysine(in)</text>
        <dbReference type="Rhea" id="RHEA:79383"/>
        <dbReference type="ChEBI" id="CHEBI:229966"/>
    </reaction>
</comment>
<dbReference type="PANTHER" id="PTHR23512">
    <property type="entry name" value="MAJOR FACILITATOR SUPERFAMILY DOMAIN-CONTAINING PROTEIN 1"/>
    <property type="match status" value="1"/>
</dbReference>
<feature type="transmembrane region" description="Helical" evidence="25">
    <location>
        <begin position="102"/>
        <end position="119"/>
    </location>
</feature>
<protein>
    <recommendedName>
        <fullName evidence="21">Lysosomal dipeptide transporter MFSD1</fullName>
    </recommendedName>
    <alternativeName>
        <fullName evidence="22">Major facilitator superfamily domain-containing protein 1</fullName>
    </alternativeName>
</protein>
<evidence type="ECO:0000256" key="11">
    <source>
        <dbReference type="ARBA" id="ARBA00044884"/>
    </source>
</evidence>
<comment type="catalytic activity">
    <reaction evidence="12">
        <text>L-lysyl-L-alpha-amino acid(out) = L-lysyl-L-alpha-amino acid(in)</text>
        <dbReference type="Rhea" id="RHEA:79387"/>
        <dbReference type="ChEBI" id="CHEBI:229965"/>
    </reaction>
</comment>
<keyword evidence="7" id="KW-0458">Lysosome</keyword>
<evidence type="ECO:0000256" key="8">
    <source>
        <dbReference type="ARBA" id="ARBA00044876"/>
    </source>
</evidence>
<dbReference type="Pfam" id="PF07690">
    <property type="entry name" value="MFS_1"/>
    <property type="match status" value="1"/>
</dbReference>
<dbReference type="GO" id="GO:0022857">
    <property type="term" value="F:transmembrane transporter activity"/>
    <property type="evidence" value="ECO:0007669"/>
    <property type="project" value="InterPro"/>
</dbReference>
<keyword evidence="3" id="KW-0813">Transport</keyword>
<dbReference type="AlphaFoldDB" id="A0A840YU18"/>
<evidence type="ECO:0000313" key="27">
    <source>
        <dbReference type="EMBL" id="MBB5717131.1"/>
    </source>
</evidence>
<dbReference type="PANTHER" id="PTHR23512:SF3">
    <property type="entry name" value="MAJOR FACILITATOR SUPERFAMILY DOMAIN-CONTAINING PROTEIN 1"/>
    <property type="match status" value="1"/>
</dbReference>
<comment type="catalytic activity">
    <reaction evidence="19">
        <text>L-alanyl-L-lysine(out) = L-alanyl-L-lysine(in)</text>
        <dbReference type="Rhea" id="RHEA:79415"/>
        <dbReference type="ChEBI" id="CHEBI:192470"/>
    </reaction>
</comment>
<feature type="transmembrane region" description="Helical" evidence="25">
    <location>
        <begin position="128"/>
        <end position="150"/>
    </location>
</feature>